<name>A0AAJ6MMQ3_9ENTR</name>
<dbReference type="Proteomes" id="UP001228563">
    <property type="component" value="Chromosome"/>
</dbReference>
<reference evidence="1" key="1">
    <citation type="submission" date="2022-04" db="EMBL/GenBank/DDBJ databases">
        <title>Co-occurrence of mcr-9 and blaNDM-1 in multidrug-resistant Enterobacter kobei strain isolated from an infant with urinary infection.</title>
        <authorList>
            <person name="Zeng H."/>
        </authorList>
    </citation>
    <scope>NUCLEOTIDE SEQUENCE</scope>
    <source>
        <strain evidence="1">EC1382</strain>
    </source>
</reference>
<gene>
    <name evidence="1" type="ORF">M2B19_06480</name>
</gene>
<dbReference type="AlphaFoldDB" id="A0AAJ6MMQ3"/>
<sequence length="273" mass="32080">MLNDSFNQFMIESYLTGSSICGGLTALRKCTPHDKGGFYSCFFQLSIGIERLFKIVFILNHMNENDLNKPDFATLKKFSHNIYELHKHCSTYGLNHLPNFEWQLNWQQDLILKMLSEFAESSRYFNLNKIVKGKKESTDPLVLWNEILNSCFRKHITDIRKTKLENDLNLWAEKNNAYGYTWNKGLDGYILSQIDEYILTWKVNNVSSYIAYEIIDMLQPFYHLISTLKDNIDNIELSKGIKEPLVPYIHEILVFLLVPKKIALSRKVWSIRY</sequence>
<proteinExistence type="predicted"/>
<evidence type="ECO:0000313" key="2">
    <source>
        <dbReference type="Proteomes" id="UP001228563"/>
    </source>
</evidence>
<dbReference type="RefSeq" id="WP_126534626.1">
    <property type="nucleotide sequence ID" value="NZ_CP096849.1"/>
</dbReference>
<protein>
    <submittedName>
        <fullName evidence="1">Uncharacterized protein</fullName>
    </submittedName>
</protein>
<evidence type="ECO:0000313" key="1">
    <source>
        <dbReference type="EMBL" id="WMT67213.1"/>
    </source>
</evidence>
<accession>A0AAJ6MMQ3</accession>
<dbReference type="EMBL" id="CP096849">
    <property type="protein sequence ID" value="WMT67213.1"/>
    <property type="molecule type" value="Genomic_DNA"/>
</dbReference>
<organism evidence="1 2">
    <name type="scientific">Enterobacter kobei</name>
    <dbReference type="NCBI Taxonomy" id="208224"/>
    <lineage>
        <taxon>Bacteria</taxon>
        <taxon>Pseudomonadati</taxon>
        <taxon>Pseudomonadota</taxon>
        <taxon>Gammaproteobacteria</taxon>
        <taxon>Enterobacterales</taxon>
        <taxon>Enterobacteriaceae</taxon>
        <taxon>Enterobacter</taxon>
        <taxon>Enterobacter cloacae complex</taxon>
    </lineage>
</organism>